<gene>
    <name evidence="1" type="ORF">RFI_28653</name>
</gene>
<name>X6M6T4_RETFI</name>
<dbReference type="Proteomes" id="UP000023152">
    <property type="component" value="Unassembled WGS sequence"/>
</dbReference>
<dbReference type="EMBL" id="ASPP01024749">
    <property type="protein sequence ID" value="ETO08735.1"/>
    <property type="molecule type" value="Genomic_DNA"/>
</dbReference>
<evidence type="ECO:0000313" key="1">
    <source>
        <dbReference type="EMBL" id="ETO08735.1"/>
    </source>
</evidence>
<organism evidence="1 2">
    <name type="scientific">Reticulomyxa filosa</name>
    <dbReference type="NCBI Taxonomy" id="46433"/>
    <lineage>
        <taxon>Eukaryota</taxon>
        <taxon>Sar</taxon>
        <taxon>Rhizaria</taxon>
        <taxon>Retaria</taxon>
        <taxon>Foraminifera</taxon>
        <taxon>Monothalamids</taxon>
        <taxon>Reticulomyxidae</taxon>
        <taxon>Reticulomyxa</taxon>
    </lineage>
</organism>
<dbReference type="PANTHER" id="PTHR38899:SF1">
    <property type="entry name" value="PROTEIN KINASE"/>
    <property type="match status" value="1"/>
</dbReference>
<keyword evidence="2" id="KW-1185">Reference proteome</keyword>
<proteinExistence type="predicted"/>
<sequence>MYHFFFFFVRVVLCVFFAFFLLLFVATYTSKMSAETKASYKLSKFLCFSHFHSSELLSPSVFAAKNDMPLSKGGEGKKKLQAILDELWFQSDFHFHLKYFIIVVYLTFEFQGIFVNVVRVFLFSFAKGLTLRKKKKVILNVYMVCMDNGVKRKKKEMQTTQQIIMEKDEETNARDEKMSREKKLASVANLKNMDKNATEGTNSQLSDAIVESEKASKQKKHKILILDWDNTILPSDSLERMGYKLDNEKENLPQELLLLESKVCEFLTLAIDELSCDNVIVITNAQKGWVELSALRFLPQCVRLLKRLHILSARSMFEQKYSQAYQWKHRCMHFIMQKCWGATLPHLDTESLKHVMKTHMQSYLVRFQSLSERHWGASGRSENNHRKRERQFVLGSKCQSGRRKKKSTAIHSISSISLQRAKQTEELRSQKELYVRDKRYHIISVGDSWTERNACLVFGDILSNVFVKSIKLKESPSIAQASFLCIHVLALFTFFFFVFCFAALQFTSGDDACNAKSTREKKRRTKDDETKQSNMRLFIYFFF</sequence>
<evidence type="ECO:0000313" key="2">
    <source>
        <dbReference type="Proteomes" id="UP000023152"/>
    </source>
</evidence>
<dbReference type="AlphaFoldDB" id="X6M6T4"/>
<accession>X6M6T4</accession>
<reference evidence="1 2" key="1">
    <citation type="journal article" date="2013" name="Curr. Biol.">
        <title>The Genome of the Foraminiferan Reticulomyxa filosa.</title>
        <authorList>
            <person name="Glockner G."/>
            <person name="Hulsmann N."/>
            <person name="Schleicher M."/>
            <person name="Noegel A.A."/>
            <person name="Eichinger L."/>
            <person name="Gallinger C."/>
            <person name="Pawlowski J."/>
            <person name="Sierra R."/>
            <person name="Euteneuer U."/>
            <person name="Pillet L."/>
            <person name="Moustafa A."/>
            <person name="Platzer M."/>
            <person name="Groth M."/>
            <person name="Szafranski K."/>
            <person name="Schliwa M."/>
        </authorList>
    </citation>
    <scope>NUCLEOTIDE SEQUENCE [LARGE SCALE GENOMIC DNA]</scope>
</reference>
<dbReference type="PANTHER" id="PTHR38899">
    <property type="entry name" value="DOMAIN OOKINETE PROTEIN, PUTATIVE-RELATED"/>
    <property type="match status" value="1"/>
</dbReference>
<protein>
    <submittedName>
        <fullName evidence="1">Uncharacterized protein</fullName>
    </submittedName>
</protein>
<comment type="caution">
    <text evidence="1">The sequence shown here is derived from an EMBL/GenBank/DDBJ whole genome shotgun (WGS) entry which is preliminary data.</text>
</comment>
<dbReference type="OrthoDB" id="443932at2759"/>